<organism evidence="2 3">
    <name type="scientific">Portunus trituberculatus</name>
    <name type="common">Swimming crab</name>
    <name type="synonym">Neptunus trituberculatus</name>
    <dbReference type="NCBI Taxonomy" id="210409"/>
    <lineage>
        <taxon>Eukaryota</taxon>
        <taxon>Metazoa</taxon>
        <taxon>Ecdysozoa</taxon>
        <taxon>Arthropoda</taxon>
        <taxon>Crustacea</taxon>
        <taxon>Multicrustacea</taxon>
        <taxon>Malacostraca</taxon>
        <taxon>Eumalacostraca</taxon>
        <taxon>Eucarida</taxon>
        <taxon>Decapoda</taxon>
        <taxon>Pleocyemata</taxon>
        <taxon>Brachyura</taxon>
        <taxon>Eubrachyura</taxon>
        <taxon>Portunoidea</taxon>
        <taxon>Portunidae</taxon>
        <taxon>Portuninae</taxon>
        <taxon>Portunus</taxon>
    </lineage>
</organism>
<dbReference type="AlphaFoldDB" id="A0A5B7J1S6"/>
<sequence>MLDKTGKVIGMGTEKQGSLERRVERDKRESVERLETRLEIGLEKRKTGGRGSGSEHLED</sequence>
<evidence type="ECO:0000313" key="3">
    <source>
        <dbReference type="Proteomes" id="UP000324222"/>
    </source>
</evidence>
<feature type="region of interest" description="Disordered" evidence="1">
    <location>
        <begin position="1"/>
        <end position="30"/>
    </location>
</feature>
<protein>
    <submittedName>
        <fullName evidence="2">Uncharacterized protein</fullName>
    </submittedName>
</protein>
<dbReference type="Proteomes" id="UP000324222">
    <property type="component" value="Unassembled WGS sequence"/>
</dbReference>
<dbReference type="EMBL" id="VSRR010075016">
    <property type="protein sequence ID" value="MPC87607.1"/>
    <property type="molecule type" value="Genomic_DNA"/>
</dbReference>
<comment type="caution">
    <text evidence="2">The sequence shown here is derived from an EMBL/GenBank/DDBJ whole genome shotgun (WGS) entry which is preliminary data.</text>
</comment>
<accession>A0A5B7J1S6</accession>
<reference evidence="2 3" key="1">
    <citation type="submission" date="2019-05" db="EMBL/GenBank/DDBJ databases">
        <title>Another draft genome of Portunus trituberculatus and its Hox gene families provides insights of decapod evolution.</title>
        <authorList>
            <person name="Jeong J.-H."/>
            <person name="Song I."/>
            <person name="Kim S."/>
            <person name="Choi T."/>
            <person name="Kim D."/>
            <person name="Ryu S."/>
            <person name="Kim W."/>
        </authorList>
    </citation>
    <scope>NUCLEOTIDE SEQUENCE [LARGE SCALE GENOMIC DNA]</scope>
    <source>
        <tissue evidence="2">Muscle</tissue>
    </source>
</reference>
<gene>
    <name evidence="2" type="ORF">E2C01_082473</name>
</gene>
<proteinExistence type="predicted"/>
<evidence type="ECO:0000256" key="1">
    <source>
        <dbReference type="SAM" id="MobiDB-lite"/>
    </source>
</evidence>
<evidence type="ECO:0000313" key="2">
    <source>
        <dbReference type="EMBL" id="MPC87607.1"/>
    </source>
</evidence>
<feature type="compositionally biased region" description="Basic and acidic residues" evidence="1">
    <location>
        <begin position="17"/>
        <end position="30"/>
    </location>
</feature>
<name>A0A5B7J1S6_PORTR</name>
<keyword evidence="3" id="KW-1185">Reference proteome</keyword>